<dbReference type="SUPFAM" id="SSF88713">
    <property type="entry name" value="Glycoside hydrolase/deacetylase"/>
    <property type="match status" value="1"/>
</dbReference>
<comment type="caution">
    <text evidence="2">The sequence shown here is derived from an EMBL/GenBank/DDBJ whole genome shotgun (WGS) entry which is preliminary data.</text>
</comment>
<reference evidence="2" key="1">
    <citation type="journal article" date="2020" name="Appl. Environ. Microbiol.">
        <title>Medium-Chain Fatty Acid Synthesis by 'Candidatus Weimeria bifida' gen. nov., sp. nov., and 'Candidatus Pseudoramibacter fermentans' sp. nov.</title>
        <authorList>
            <person name="Scarborough M.J."/>
            <person name="Myers K.S."/>
            <person name="Donohue T.J."/>
            <person name="Noguera D.R."/>
        </authorList>
    </citation>
    <scope>NUCLEOTIDE SEQUENCE</scope>
    <source>
        <strain evidence="2">EUB1.1</strain>
    </source>
</reference>
<dbReference type="InterPro" id="IPR011330">
    <property type="entry name" value="Glyco_hydro/deAcase_b/a-brl"/>
</dbReference>
<dbReference type="PANTHER" id="PTHR34216">
    <property type="match status" value="1"/>
</dbReference>
<dbReference type="GO" id="GO:0005975">
    <property type="term" value="P:carbohydrate metabolic process"/>
    <property type="evidence" value="ECO:0007669"/>
    <property type="project" value="InterPro"/>
</dbReference>
<dbReference type="PANTHER" id="PTHR34216:SF3">
    <property type="entry name" value="POLY-BETA-1,6-N-ACETYL-D-GLUCOSAMINE N-DEACETYLASE"/>
    <property type="match status" value="1"/>
</dbReference>
<evidence type="ECO:0000313" key="2">
    <source>
        <dbReference type="EMBL" id="MQM72448.1"/>
    </source>
</evidence>
<accession>A0A6L5GQN8</accession>
<gene>
    <name evidence="2" type="ORF">FRC53_03270</name>
</gene>
<keyword evidence="1" id="KW-1133">Transmembrane helix</keyword>
<evidence type="ECO:0000313" key="3">
    <source>
        <dbReference type="Proteomes" id="UP000473648"/>
    </source>
</evidence>
<keyword evidence="3" id="KW-1185">Reference proteome</keyword>
<dbReference type="AlphaFoldDB" id="A0A6L5GQN8"/>
<dbReference type="EMBL" id="VOGB01000004">
    <property type="protein sequence ID" value="MQM72448.1"/>
    <property type="molecule type" value="Genomic_DNA"/>
</dbReference>
<evidence type="ECO:0008006" key="4">
    <source>
        <dbReference type="Google" id="ProtNLM"/>
    </source>
</evidence>
<keyword evidence="1" id="KW-0812">Transmembrane</keyword>
<dbReference type="Proteomes" id="UP000473648">
    <property type="component" value="Unassembled WGS sequence"/>
</dbReference>
<dbReference type="Gene3D" id="3.20.20.370">
    <property type="entry name" value="Glycoside hydrolase/deacetylase"/>
    <property type="match status" value="1"/>
</dbReference>
<sequence length="635" mass="73304">MKRKKRKFLFYSIETRKDVVKILRTCLEILIIVLVAWIVSRALIVSKTYKPYDKTDPKIVSGKDHGFIALSYFGVARTGTSQLIALKRLDEELTALKKLGYVTVTQEDVENYYYYGKPLPDKAVFLLFEDGRKDTVLFTEKLLEKLNDKATILTYAEKFKHDDEKFVSPKDLKKLEAEGFWELGTNGYRLSYINTFDRYNRFLGQMDSREFVEINQFIDRDYNHYLMDYIRDKDRVPTESTDEMNHRITRDYDLMEKIYKKRVGYVPDLYCLMHSNTGRYGNNPSVSEANAENLEGLFKMNINREGFSYNNKKSSIYDLTRLEPQSWWYTNHLLMRIRDDLPKKDKHNIVFEKGDKKGFSKWRLVKGAAEFKHNLIALTSESRSKGVLTLKKTKCQDMRLSCQLKGNKIGGQTIYMRTGGAYNAKRAFKRYLSVSVENNVLYVRERGKNGVRTLLTQDMYKLHDTHPVSIPEDSQDAHVAELKVRGKFSRDNLTAGLYRLKASRVAREKVPSVKDGAKEYVPELQISDPGDVKVEVTLRGNQMAIRVDNIELADDLRVSDTANGGIALESKFGGFQKSQRNIADDVYDGAFENLTISPVSPGEPYYDYTYHGFAKLGHGISLAWNATVNWFIDHL</sequence>
<organism evidence="2 3">
    <name type="scientific">Candidatus Pseudoramibacter fermentans</name>
    <dbReference type="NCBI Taxonomy" id="2594427"/>
    <lineage>
        <taxon>Bacteria</taxon>
        <taxon>Bacillati</taxon>
        <taxon>Bacillota</taxon>
        <taxon>Clostridia</taxon>
        <taxon>Eubacteriales</taxon>
        <taxon>Eubacteriaceae</taxon>
        <taxon>Pseudoramibacter</taxon>
    </lineage>
</organism>
<name>A0A6L5GQN8_9FIRM</name>
<feature type="transmembrane region" description="Helical" evidence="1">
    <location>
        <begin position="21"/>
        <end position="39"/>
    </location>
</feature>
<evidence type="ECO:0000256" key="1">
    <source>
        <dbReference type="SAM" id="Phobius"/>
    </source>
</evidence>
<dbReference type="InterPro" id="IPR051398">
    <property type="entry name" value="Polysacch_Deacetylase"/>
</dbReference>
<proteinExistence type="predicted"/>
<keyword evidence="1" id="KW-0472">Membrane</keyword>
<protein>
    <recommendedName>
        <fullName evidence="4">Polysaccharide deacetylase family protein</fullName>
    </recommendedName>
</protein>